<dbReference type="SMART" id="SM00530">
    <property type="entry name" value="HTH_XRE"/>
    <property type="match status" value="1"/>
</dbReference>
<sequence length="74" mass="8223">MSSVIFETPSIQIGKMVRERRLELGWTQLQLAEFAGVRQATISSLEAADEGVKMQTVNKVLIMLGLVSLTPEFK</sequence>
<comment type="caution">
    <text evidence="2">The sequence shown here is derived from an EMBL/GenBank/DDBJ whole genome shotgun (WGS) entry which is preliminary data.</text>
</comment>
<organism evidence="2 3">
    <name type="scientific">Paenibacillus aurantiacus</name>
    <dbReference type="NCBI Taxonomy" id="1936118"/>
    <lineage>
        <taxon>Bacteria</taxon>
        <taxon>Bacillati</taxon>
        <taxon>Bacillota</taxon>
        <taxon>Bacilli</taxon>
        <taxon>Bacillales</taxon>
        <taxon>Paenibacillaceae</taxon>
        <taxon>Paenibacillus</taxon>
    </lineage>
</organism>
<gene>
    <name evidence="2" type="ORF">ACFFSY_25350</name>
</gene>
<dbReference type="Proteomes" id="UP001589747">
    <property type="component" value="Unassembled WGS sequence"/>
</dbReference>
<dbReference type="Gene3D" id="1.10.260.40">
    <property type="entry name" value="lambda repressor-like DNA-binding domains"/>
    <property type="match status" value="1"/>
</dbReference>
<keyword evidence="3" id="KW-1185">Reference proteome</keyword>
<feature type="domain" description="HTH cro/C1-type" evidence="1">
    <location>
        <begin position="17"/>
        <end position="46"/>
    </location>
</feature>
<dbReference type="EMBL" id="JBHMDO010000041">
    <property type="protein sequence ID" value="MFB9329277.1"/>
    <property type="molecule type" value="Genomic_DNA"/>
</dbReference>
<evidence type="ECO:0000259" key="1">
    <source>
        <dbReference type="PROSITE" id="PS50943"/>
    </source>
</evidence>
<name>A0ABV5KVM9_9BACL</name>
<reference evidence="2 3" key="1">
    <citation type="submission" date="2024-09" db="EMBL/GenBank/DDBJ databases">
        <authorList>
            <person name="Sun Q."/>
            <person name="Mori K."/>
        </authorList>
    </citation>
    <scope>NUCLEOTIDE SEQUENCE [LARGE SCALE GENOMIC DNA]</scope>
    <source>
        <strain evidence="2 3">TISTR 2452</strain>
    </source>
</reference>
<dbReference type="PROSITE" id="PS50943">
    <property type="entry name" value="HTH_CROC1"/>
    <property type="match status" value="1"/>
</dbReference>
<dbReference type="RefSeq" id="WP_377499395.1">
    <property type="nucleotide sequence ID" value="NZ_JBHMDO010000041.1"/>
</dbReference>
<dbReference type="CDD" id="cd00093">
    <property type="entry name" value="HTH_XRE"/>
    <property type="match status" value="1"/>
</dbReference>
<accession>A0ABV5KVM9</accession>
<evidence type="ECO:0000313" key="2">
    <source>
        <dbReference type="EMBL" id="MFB9329277.1"/>
    </source>
</evidence>
<dbReference type="InterPro" id="IPR001387">
    <property type="entry name" value="Cro/C1-type_HTH"/>
</dbReference>
<evidence type="ECO:0000313" key="3">
    <source>
        <dbReference type="Proteomes" id="UP001589747"/>
    </source>
</evidence>
<dbReference type="InterPro" id="IPR010982">
    <property type="entry name" value="Lambda_DNA-bd_dom_sf"/>
</dbReference>
<proteinExistence type="predicted"/>
<protein>
    <submittedName>
        <fullName evidence="2">Helix-turn-helix domain-containing protein</fullName>
    </submittedName>
</protein>
<dbReference type="SUPFAM" id="SSF47413">
    <property type="entry name" value="lambda repressor-like DNA-binding domains"/>
    <property type="match status" value="1"/>
</dbReference>
<dbReference type="Pfam" id="PF01381">
    <property type="entry name" value="HTH_3"/>
    <property type="match status" value="1"/>
</dbReference>